<dbReference type="InterPro" id="IPR036365">
    <property type="entry name" value="PGBD-like_sf"/>
</dbReference>
<evidence type="ECO:0000256" key="5">
    <source>
        <dbReference type="ARBA" id="ARBA00022984"/>
    </source>
</evidence>
<gene>
    <name evidence="10" type="ORF">FAA97_05005</name>
</gene>
<keyword evidence="6 7" id="KW-0961">Cell wall biogenesis/degradation</keyword>
<feature type="chain" id="PRO_5020449368" description="L,D-TPase catalytic domain-containing protein" evidence="8">
    <location>
        <begin position="23"/>
        <end position="403"/>
    </location>
</feature>
<evidence type="ECO:0000256" key="3">
    <source>
        <dbReference type="ARBA" id="ARBA00022679"/>
    </source>
</evidence>
<keyword evidence="4 7" id="KW-0133">Cell shape</keyword>
<dbReference type="AlphaFoldDB" id="A0A4S8P5S8"/>
<dbReference type="GO" id="GO:0018104">
    <property type="term" value="P:peptidoglycan-protein cross-linking"/>
    <property type="evidence" value="ECO:0007669"/>
    <property type="project" value="TreeGrafter"/>
</dbReference>
<dbReference type="OrthoDB" id="463216at2"/>
<dbReference type="SUPFAM" id="SSF141523">
    <property type="entry name" value="L,D-transpeptidase catalytic domain-like"/>
    <property type="match status" value="1"/>
</dbReference>
<dbReference type="GO" id="GO:0071555">
    <property type="term" value="P:cell wall organization"/>
    <property type="evidence" value="ECO:0007669"/>
    <property type="project" value="UniProtKB-UniRule"/>
</dbReference>
<keyword evidence="11" id="KW-1185">Reference proteome</keyword>
<dbReference type="PROSITE" id="PS52029">
    <property type="entry name" value="LD_TPASE"/>
    <property type="match status" value="1"/>
</dbReference>
<keyword evidence="5 7" id="KW-0573">Peptidoglycan synthesis</keyword>
<evidence type="ECO:0000259" key="9">
    <source>
        <dbReference type="PROSITE" id="PS52029"/>
    </source>
</evidence>
<dbReference type="NCBIfam" id="NF004786">
    <property type="entry name" value="PRK06132.1-3"/>
    <property type="match status" value="1"/>
</dbReference>
<sequence length="403" mass="43218">MFKRLLLASAVCLFISPQYAKAADGLRIFVSKAEQTMTVYDGSTLIASSKVSTGKPGHETPSGIFSILQKRKYHESNIYSDAPMPFMQRLTWSGIALHEGRVPDYPASHGCVRLPKGFARQLFGMTRGGVHVVISEGSIAPRSITHATLFTRAPLPAAPVPAPELLSDAGSLPQLATSKGPVEVAMNASSAEKASNPVTTLRMLITRRSKQDQIKDVQEMLTELGFDTGEADGVLGPKTKAALESYRDAHLVPKASEPLSEALLESLYHISGKSAPPSGKLVLREDHKEILTADIAIKQPERPLGTHLFLAAATGRADAAVDWQAVSLPNALTKRQAGRLGITSPDEASSITAEEALSRMEIPKSVRETIEAMLGDGSSLTVTDDYYSAETGKGTDFITLVRD</sequence>
<keyword evidence="3" id="KW-0808">Transferase</keyword>
<dbReference type="Gene3D" id="1.10.101.10">
    <property type="entry name" value="PGBD-like superfamily/PGBD"/>
    <property type="match status" value="1"/>
</dbReference>
<dbReference type="Pfam" id="PF01471">
    <property type="entry name" value="PG_binding_1"/>
    <property type="match status" value="1"/>
</dbReference>
<dbReference type="InterPro" id="IPR038063">
    <property type="entry name" value="Transpep_catalytic_dom"/>
</dbReference>
<evidence type="ECO:0000256" key="8">
    <source>
        <dbReference type="SAM" id="SignalP"/>
    </source>
</evidence>
<evidence type="ECO:0000313" key="10">
    <source>
        <dbReference type="EMBL" id="THV25550.1"/>
    </source>
</evidence>
<proteinExistence type="inferred from homology"/>
<dbReference type="InterPro" id="IPR050979">
    <property type="entry name" value="LD-transpeptidase"/>
</dbReference>
<dbReference type="Proteomes" id="UP000308828">
    <property type="component" value="Unassembled WGS sequence"/>
</dbReference>
<dbReference type="Gene3D" id="2.40.440.10">
    <property type="entry name" value="L,D-transpeptidase catalytic domain-like"/>
    <property type="match status" value="1"/>
</dbReference>
<dbReference type="InterPro" id="IPR005490">
    <property type="entry name" value="LD_TPept_cat_dom"/>
</dbReference>
<feature type="domain" description="L,D-TPase catalytic" evidence="9">
    <location>
        <begin position="26"/>
        <end position="135"/>
    </location>
</feature>
<evidence type="ECO:0000256" key="7">
    <source>
        <dbReference type="PROSITE-ProRule" id="PRU01373"/>
    </source>
</evidence>
<dbReference type="PANTHER" id="PTHR30582:SF2">
    <property type="entry name" value="L,D-TRANSPEPTIDASE YCIB-RELATED"/>
    <property type="match status" value="1"/>
</dbReference>
<evidence type="ECO:0000256" key="2">
    <source>
        <dbReference type="ARBA" id="ARBA00005992"/>
    </source>
</evidence>
<protein>
    <recommendedName>
        <fullName evidence="9">L,D-TPase catalytic domain-containing protein</fullName>
    </recommendedName>
</protein>
<dbReference type="InterPro" id="IPR036366">
    <property type="entry name" value="PGBDSf"/>
</dbReference>
<evidence type="ECO:0000256" key="1">
    <source>
        <dbReference type="ARBA" id="ARBA00004752"/>
    </source>
</evidence>
<dbReference type="Pfam" id="PF03734">
    <property type="entry name" value="YkuD"/>
    <property type="match status" value="1"/>
</dbReference>
<evidence type="ECO:0000313" key="11">
    <source>
        <dbReference type="Proteomes" id="UP000308828"/>
    </source>
</evidence>
<evidence type="ECO:0000256" key="6">
    <source>
        <dbReference type="ARBA" id="ARBA00023316"/>
    </source>
</evidence>
<feature type="active site" description="Proton donor/acceptor" evidence="7">
    <location>
        <position position="98"/>
    </location>
</feature>
<dbReference type="InterPro" id="IPR002477">
    <property type="entry name" value="Peptidoglycan-bd-like"/>
</dbReference>
<dbReference type="UniPathway" id="UPA00219"/>
<dbReference type="GO" id="GO:0071972">
    <property type="term" value="F:peptidoglycan L,D-transpeptidase activity"/>
    <property type="evidence" value="ECO:0007669"/>
    <property type="project" value="TreeGrafter"/>
</dbReference>
<dbReference type="EMBL" id="STGV01000001">
    <property type="protein sequence ID" value="THV25550.1"/>
    <property type="molecule type" value="Genomic_DNA"/>
</dbReference>
<accession>A0A4S8P5S8</accession>
<comment type="similarity">
    <text evidence="2">Belongs to the YkuD family.</text>
</comment>
<comment type="pathway">
    <text evidence="1 7">Cell wall biogenesis; peptidoglycan biosynthesis.</text>
</comment>
<keyword evidence="8" id="KW-0732">Signal</keyword>
<dbReference type="GO" id="GO:0016740">
    <property type="term" value="F:transferase activity"/>
    <property type="evidence" value="ECO:0007669"/>
    <property type="project" value="UniProtKB-KW"/>
</dbReference>
<dbReference type="InterPro" id="IPR016915">
    <property type="entry name" value="UCP029342"/>
</dbReference>
<feature type="signal peptide" evidence="8">
    <location>
        <begin position="1"/>
        <end position="22"/>
    </location>
</feature>
<dbReference type="RefSeq" id="WP_136597387.1">
    <property type="nucleotide sequence ID" value="NZ_STGV01000001.1"/>
</dbReference>
<comment type="caution">
    <text evidence="10">The sequence shown here is derived from an EMBL/GenBank/DDBJ whole genome shotgun (WGS) entry which is preliminary data.</text>
</comment>
<reference evidence="10 11" key="1">
    <citation type="submission" date="2019-04" db="EMBL/GenBank/DDBJ databases">
        <title>Genome sequence of strain shin9-1.</title>
        <authorList>
            <person name="Gao J."/>
            <person name="Sun J."/>
        </authorList>
    </citation>
    <scope>NUCLEOTIDE SEQUENCE [LARGE SCALE GENOMIC DNA]</scope>
    <source>
        <strain evidence="11">shin9-1</strain>
    </source>
</reference>
<dbReference type="NCBIfam" id="NF004785">
    <property type="entry name" value="PRK06132.1-2"/>
    <property type="match status" value="1"/>
</dbReference>
<dbReference type="GO" id="GO:0008360">
    <property type="term" value="P:regulation of cell shape"/>
    <property type="evidence" value="ECO:0007669"/>
    <property type="project" value="UniProtKB-UniRule"/>
</dbReference>
<organism evidence="10 11">
    <name type="scientific">Peteryoungia ipomoeae</name>
    <dbReference type="NCBI Taxonomy" id="1210932"/>
    <lineage>
        <taxon>Bacteria</taxon>
        <taxon>Pseudomonadati</taxon>
        <taxon>Pseudomonadota</taxon>
        <taxon>Alphaproteobacteria</taxon>
        <taxon>Hyphomicrobiales</taxon>
        <taxon>Rhizobiaceae</taxon>
        <taxon>Peteryoungia</taxon>
    </lineage>
</organism>
<dbReference type="GO" id="GO:0005576">
    <property type="term" value="C:extracellular region"/>
    <property type="evidence" value="ECO:0007669"/>
    <property type="project" value="TreeGrafter"/>
</dbReference>
<dbReference type="PANTHER" id="PTHR30582">
    <property type="entry name" value="L,D-TRANSPEPTIDASE"/>
    <property type="match status" value="1"/>
</dbReference>
<evidence type="ECO:0000256" key="4">
    <source>
        <dbReference type="ARBA" id="ARBA00022960"/>
    </source>
</evidence>
<dbReference type="CDD" id="cd16913">
    <property type="entry name" value="YkuD_like"/>
    <property type="match status" value="1"/>
</dbReference>
<name>A0A4S8P5S8_9HYPH</name>
<dbReference type="SUPFAM" id="SSF47090">
    <property type="entry name" value="PGBD-like"/>
    <property type="match status" value="1"/>
</dbReference>
<feature type="active site" description="Nucleophile" evidence="7">
    <location>
        <position position="111"/>
    </location>
</feature>
<dbReference type="PIRSF" id="PIRSF029342">
    <property type="entry name" value="UCP029342_ErfK/YbiS/YcfS/YnhG"/>
    <property type="match status" value="1"/>
</dbReference>